<accession>A0A7I4XVF7</accession>
<dbReference type="OrthoDB" id="10444386at2759"/>
<sequence>MLEKDLANSLREIHAQIKVAKTLGIALKHHLDGKVLEGARAGEQVLLINRFLRTALVARESMWGYTQRFLTVDSLYQRMADSGDLPTWKRTKWLEDGTDHDTHAKDLIPIIHGHMKTLVQHIEVIEKELAKAENRLQMERGEQASTEIMVREMIREEEEREKTLTDDEYMDRLIEENSEEEGKWDDEDSEIQNSNEEPCRMTPESEWARLEKTLRELEYAHQYLPQRKIRWTSPNKRSDVRCTFCASVWHFSDSCPTMTDGDERFRFVQRRKLCQYCLEDCDPNKTCPRERDECFYCNIIWKVKSLRFLIPNDNGHHRALCNIPNSKNLLKERIQEVKGEMEKMERVF</sequence>
<dbReference type="WBParaSite" id="HCON_00016080-00001">
    <property type="protein sequence ID" value="HCON_00016080-00001"/>
    <property type="gene ID" value="HCON_00016080"/>
</dbReference>
<proteinExistence type="predicted"/>
<evidence type="ECO:0000256" key="2">
    <source>
        <dbReference type="SAM" id="MobiDB-lite"/>
    </source>
</evidence>
<feature type="coiled-coil region" evidence="1">
    <location>
        <begin position="115"/>
        <end position="142"/>
    </location>
</feature>
<feature type="compositionally biased region" description="Acidic residues" evidence="2">
    <location>
        <begin position="176"/>
        <end position="190"/>
    </location>
</feature>
<evidence type="ECO:0000256" key="1">
    <source>
        <dbReference type="SAM" id="Coils"/>
    </source>
</evidence>
<evidence type="ECO:0000313" key="4">
    <source>
        <dbReference type="WBParaSite" id="HCON_00016080-00001"/>
    </source>
</evidence>
<dbReference type="AlphaFoldDB" id="A0A7I4XVF7"/>
<keyword evidence="3" id="KW-1185">Reference proteome</keyword>
<keyword evidence="1" id="KW-0175">Coiled coil</keyword>
<protein>
    <submittedName>
        <fullName evidence="4">Zf-RVT domain-containing protein</fullName>
    </submittedName>
</protein>
<reference evidence="4" key="1">
    <citation type="submission" date="2020-12" db="UniProtKB">
        <authorList>
            <consortium name="WormBaseParasite"/>
        </authorList>
    </citation>
    <scope>IDENTIFICATION</scope>
    <source>
        <strain evidence="4">MHco3</strain>
    </source>
</reference>
<organism evidence="3 4">
    <name type="scientific">Haemonchus contortus</name>
    <name type="common">Barber pole worm</name>
    <dbReference type="NCBI Taxonomy" id="6289"/>
    <lineage>
        <taxon>Eukaryota</taxon>
        <taxon>Metazoa</taxon>
        <taxon>Ecdysozoa</taxon>
        <taxon>Nematoda</taxon>
        <taxon>Chromadorea</taxon>
        <taxon>Rhabditida</taxon>
        <taxon>Rhabditina</taxon>
        <taxon>Rhabditomorpha</taxon>
        <taxon>Strongyloidea</taxon>
        <taxon>Trichostrongylidae</taxon>
        <taxon>Haemonchus</taxon>
    </lineage>
</organism>
<dbReference type="Proteomes" id="UP000025227">
    <property type="component" value="Unplaced"/>
</dbReference>
<feature type="region of interest" description="Disordered" evidence="2">
    <location>
        <begin position="176"/>
        <end position="203"/>
    </location>
</feature>
<evidence type="ECO:0000313" key="3">
    <source>
        <dbReference type="Proteomes" id="UP000025227"/>
    </source>
</evidence>
<name>A0A7I4XVF7_HAECO</name>